<evidence type="ECO:0000256" key="1">
    <source>
        <dbReference type="SAM" id="MobiDB-lite"/>
    </source>
</evidence>
<evidence type="ECO:0000313" key="3">
    <source>
        <dbReference type="Proteomes" id="UP000028700"/>
    </source>
</evidence>
<dbReference type="STRING" id="1291743.LOSG293_110550"/>
<gene>
    <name evidence="2" type="ORF">LOSG293_110550</name>
</gene>
<dbReference type="Proteomes" id="UP000028700">
    <property type="component" value="Unassembled WGS sequence"/>
</dbReference>
<keyword evidence="3" id="KW-1185">Reference proteome</keyword>
<organism evidence="2 3">
    <name type="scientific">Secundilactobacillus oryzae JCM 18671</name>
    <dbReference type="NCBI Taxonomy" id="1291743"/>
    <lineage>
        <taxon>Bacteria</taxon>
        <taxon>Bacillati</taxon>
        <taxon>Bacillota</taxon>
        <taxon>Bacilli</taxon>
        <taxon>Lactobacillales</taxon>
        <taxon>Lactobacillaceae</taxon>
        <taxon>Secundilactobacillus</taxon>
    </lineage>
</organism>
<sequence>MNPDYYQQNGKDLFSRFEDGLLTEDEYRAKRRADATGNGENTRQRRYSD</sequence>
<reference evidence="2" key="1">
    <citation type="journal article" date="2014" name="Genome Announc.">
        <title>Draft Genome Sequence of Lactobacillus oryzae Strain SG293T.</title>
        <authorList>
            <person name="Tanizawa Y."/>
            <person name="Fujisawa T."/>
            <person name="Mochizuki T."/>
            <person name="Kaminuma E."/>
            <person name="Nakamura Y."/>
            <person name="Tohno M."/>
        </authorList>
    </citation>
    <scope>NUCLEOTIDE SEQUENCE [LARGE SCALE GENOMIC DNA]</scope>
    <source>
        <strain evidence="2">SG293</strain>
    </source>
</reference>
<name>A0A081BI71_9LACO</name>
<proteinExistence type="predicted"/>
<dbReference type="EMBL" id="BBJM01000011">
    <property type="protein sequence ID" value="GAK47739.1"/>
    <property type="molecule type" value="Genomic_DNA"/>
</dbReference>
<protein>
    <submittedName>
        <fullName evidence="2">Uncharacterized protein</fullName>
    </submittedName>
</protein>
<dbReference type="RefSeq" id="WP_252903763.1">
    <property type="nucleotide sequence ID" value="NZ_BBAZ01000001.1"/>
</dbReference>
<accession>A0A081BI71</accession>
<feature type="region of interest" description="Disordered" evidence="1">
    <location>
        <begin position="28"/>
        <end position="49"/>
    </location>
</feature>
<comment type="caution">
    <text evidence="2">The sequence shown here is derived from an EMBL/GenBank/DDBJ whole genome shotgun (WGS) entry which is preliminary data.</text>
</comment>
<evidence type="ECO:0000313" key="2">
    <source>
        <dbReference type="EMBL" id="GAK47739.1"/>
    </source>
</evidence>
<dbReference type="AlphaFoldDB" id="A0A081BI71"/>